<feature type="transmembrane region" description="Helical" evidence="1">
    <location>
        <begin position="158"/>
        <end position="185"/>
    </location>
</feature>
<feature type="transmembrane region" description="Helical" evidence="1">
    <location>
        <begin position="128"/>
        <end position="146"/>
    </location>
</feature>
<proteinExistence type="predicted"/>
<evidence type="ECO:0000313" key="2">
    <source>
        <dbReference type="EMBL" id="QAA75895.1"/>
    </source>
</evidence>
<evidence type="ECO:0000256" key="1">
    <source>
        <dbReference type="SAM" id="Phobius"/>
    </source>
</evidence>
<dbReference type="AlphaFoldDB" id="A0A410FS22"/>
<dbReference type="InterPro" id="IPR010390">
    <property type="entry name" value="ABC-2_transporter-like"/>
</dbReference>
<dbReference type="Proteomes" id="UP000287233">
    <property type="component" value="Chromosome"/>
</dbReference>
<accession>A0A410FS22</accession>
<feature type="transmembrane region" description="Helical" evidence="1">
    <location>
        <begin position="242"/>
        <end position="261"/>
    </location>
</feature>
<dbReference type="KEGG" id="bih:BIP78_0127"/>
<keyword evidence="1" id="KW-1133">Transmembrane helix</keyword>
<protein>
    <recommendedName>
        <fullName evidence="4">Efflux ABC transporter, permease protein</fullName>
    </recommendedName>
</protein>
<organism evidence="2 3">
    <name type="scientific">Bipolaricaulis sibiricus</name>
    <dbReference type="NCBI Taxonomy" id="2501609"/>
    <lineage>
        <taxon>Bacteria</taxon>
        <taxon>Candidatus Bipolaricaulota</taxon>
        <taxon>Candidatus Bipolaricaulia</taxon>
        <taxon>Candidatus Bipolaricaulales</taxon>
        <taxon>Candidatus Bipolaricaulaceae</taxon>
        <taxon>Candidatus Bipolaricaulis</taxon>
    </lineage>
</organism>
<sequence>MKTDGWIARVRMNLGFVLLFTLQATKTHMADRGNFWIGFLTLALYQSLGLAFLAVVFAHVPQLAGWSFAEVLFIFGVFHVVSGLFYMLFAWTLWFSRRYLIERRLDVILVRPVPPLLQIAAEGIGNSLAELNGVAVGVGIIAYAAVQLAWRPSPVDVLLLFVGIVLGVLILGGIFTALAMISFWARATSGVSRPLMQIIGFAQYPITIFPPLLRWVLTFVFPLGLVAYAPSASVLRDTSWEWLVIAPSWGLGLWGLVGILWRRGRRRYESAGS</sequence>
<dbReference type="EMBL" id="CP034928">
    <property type="protein sequence ID" value="QAA75895.1"/>
    <property type="molecule type" value="Genomic_DNA"/>
</dbReference>
<gene>
    <name evidence="2" type="ORF">BIP78_0127</name>
</gene>
<reference evidence="3" key="1">
    <citation type="submission" date="2018-12" db="EMBL/GenBank/DDBJ databases">
        <title>Complete genome sequence of an uncultured bacterium of the candidate phylum Bipolaricaulota.</title>
        <authorList>
            <person name="Kadnikov V.V."/>
            <person name="Mardanov A.V."/>
            <person name="Beletsky A.V."/>
            <person name="Frank Y.A."/>
            <person name="Karnachuk O.V."/>
            <person name="Ravin N.V."/>
        </authorList>
    </citation>
    <scope>NUCLEOTIDE SEQUENCE [LARGE SCALE GENOMIC DNA]</scope>
</reference>
<name>A0A410FS22_BIPS1</name>
<evidence type="ECO:0000313" key="3">
    <source>
        <dbReference type="Proteomes" id="UP000287233"/>
    </source>
</evidence>
<feature type="transmembrane region" description="Helical" evidence="1">
    <location>
        <begin position="72"/>
        <end position="95"/>
    </location>
</feature>
<feature type="transmembrane region" description="Helical" evidence="1">
    <location>
        <begin position="206"/>
        <end position="230"/>
    </location>
</feature>
<dbReference type="Pfam" id="PF06182">
    <property type="entry name" value="ABC2_membrane_6"/>
    <property type="match status" value="1"/>
</dbReference>
<evidence type="ECO:0008006" key="4">
    <source>
        <dbReference type="Google" id="ProtNLM"/>
    </source>
</evidence>
<keyword evidence="1" id="KW-0812">Transmembrane</keyword>
<keyword evidence="1" id="KW-0472">Membrane</keyword>
<dbReference type="PANTHER" id="PTHR36833">
    <property type="entry name" value="SLR0610 PROTEIN-RELATED"/>
    <property type="match status" value="1"/>
</dbReference>
<dbReference type="PANTHER" id="PTHR36833:SF1">
    <property type="entry name" value="INTEGRAL MEMBRANE TRANSPORT PROTEIN"/>
    <property type="match status" value="1"/>
</dbReference>
<feature type="transmembrane region" description="Helical" evidence="1">
    <location>
        <begin position="36"/>
        <end position="60"/>
    </location>
</feature>